<evidence type="ECO:0000313" key="1">
    <source>
        <dbReference type="EMBL" id="KRT67792.1"/>
    </source>
</evidence>
<dbReference type="AlphaFoldDB" id="A0A0T5ZYE0"/>
<protein>
    <submittedName>
        <fullName evidence="1">Uncharacterized protein</fullName>
    </submittedName>
</protein>
<dbReference type="EMBL" id="LDXK01000001">
    <property type="protein sequence ID" value="KRT67792.1"/>
    <property type="molecule type" value="Genomic_DNA"/>
</dbReference>
<accession>A0A0T5ZYE0</accession>
<organism evidence="1 2">
    <name type="scientific">candidate division WWE3 bacterium CSP1-7</name>
    <dbReference type="NCBI Taxonomy" id="1576480"/>
    <lineage>
        <taxon>Bacteria</taxon>
        <taxon>Katanobacteria</taxon>
    </lineage>
</organism>
<sequence length="109" mass="12908">MVLLVSMAVRFNRLSDERDLLEHRIFAARNQLFPLLDNELYRSIKIWRKKNNARMLTLGGTLLEAERVLRVFYWLKPNQEEERELSKLLGKLGAKFDADITIQRKNFSS</sequence>
<gene>
    <name evidence="1" type="ORF">XU08_C0001G0202</name>
</gene>
<name>A0A0T5ZYE0_UNCKA</name>
<evidence type="ECO:0000313" key="2">
    <source>
        <dbReference type="Proteomes" id="UP000051297"/>
    </source>
</evidence>
<proteinExistence type="predicted"/>
<dbReference type="Proteomes" id="UP000051297">
    <property type="component" value="Unassembled WGS sequence"/>
</dbReference>
<comment type="caution">
    <text evidence="1">The sequence shown here is derived from an EMBL/GenBank/DDBJ whole genome shotgun (WGS) entry which is preliminary data.</text>
</comment>
<reference evidence="1 2" key="1">
    <citation type="submission" date="2015-05" db="EMBL/GenBank/DDBJ databases">
        <title>Critical biogeochemical functions in the subsurface are associated with bacteria from new phyla and little studied lineages.</title>
        <authorList>
            <person name="Hug L.A."/>
            <person name="Thomas B.C."/>
            <person name="Sharon I."/>
            <person name="Brown C.T."/>
            <person name="Sharma R."/>
            <person name="Hettich R.L."/>
            <person name="Wilkins M.J."/>
            <person name="Williams K.H."/>
            <person name="Singh A."/>
            <person name="Banfield J.F."/>
        </authorList>
    </citation>
    <scope>NUCLEOTIDE SEQUENCE [LARGE SCALE GENOMIC DNA]</scope>
    <source>
        <strain evidence="1">CSP1-7</strain>
    </source>
</reference>